<organism evidence="1 2">
    <name type="scientific">Paenibacillus oceani</name>
    <dbReference type="NCBI Taxonomy" id="2772510"/>
    <lineage>
        <taxon>Bacteria</taxon>
        <taxon>Bacillati</taxon>
        <taxon>Bacillota</taxon>
        <taxon>Bacilli</taxon>
        <taxon>Bacillales</taxon>
        <taxon>Paenibacillaceae</taxon>
        <taxon>Paenibacillus</taxon>
    </lineage>
</organism>
<comment type="caution">
    <text evidence="1">The sequence shown here is derived from an EMBL/GenBank/DDBJ whole genome shotgun (WGS) entry which is preliminary data.</text>
</comment>
<proteinExistence type="predicted"/>
<protein>
    <submittedName>
        <fullName evidence="1">Uncharacterized protein</fullName>
    </submittedName>
</protein>
<accession>A0A927H2Y4</accession>
<evidence type="ECO:0000313" key="1">
    <source>
        <dbReference type="EMBL" id="MBD2864934.1"/>
    </source>
</evidence>
<gene>
    <name evidence="1" type="ORF">IDH45_23425</name>
</gene>
<name>A0A927H2Y4_9BACL</name>
<keyword evidence="2" id="KW-1185">Reference proteome</keyword>
<reference evidence="1" key="1">
    <citation type="submission" date="2020-09" db="EMBL/GenBank/DDBJ databases">
        <title>A novel bacterium of genus Paenibacillus, isolated from South China Sea.</title>
        <authorList>
            <person name="Huang H."/>
            <person name="Mo K."/>
            <person name="Hu Y."/>
        </authorList>
    </citation>
    <scope>NUCLEOTIDE SEQUENCE</scope>
    <source>
        <strain evidence="1">IB182363</strain>
    </source>
</reference>
<sequence>MLYLAPPFHIINQVTVFRDHEDPLQWYYLPGPPRLTQIRDTVTGTLVPQLQVIEFRGTAGTGGFLNFDVNLGIDPEALDEIRDEIKRLENLRSSPRLAPVPLIDGTVKLMLFDQQTGDVPAVPAPTGPAATDPTEATGPKFVLKLSHHAKPALYGDNQAAFSCRLTEDGVKILKKALQGEMSPIGVVFSLDYLALRPAYSVRLNIDWDRVQKHFDTSFGTDTIFYQSEITKAIDELIDNRTIVLEVDTFVPEGEDSELMARRDQAVDEVRDMLTGAFFEPSLNPVEPKEDAWDKIEHLAKTASALAVTGGWGALVGFSYRKIDRRRIDRKRLDFNIRERTTVKKTIYPQGHLSGLFRVLREPGIDLSRFVLSVDLDDPWFARRKLQVISRADYAADQIASIHVHLDYGGQTKSAVLDAATKTADIEWNSLLAGGAMRQDVTARYTVNFRDLDGTERPVTLQSPAMTETGEYLEINPRELYSLVPIPVQALNFPWERYSHIEVQLQYADPERGIRQADSYLLKKEDVTETIWKMFVLNPALTRFRYKLIYRAVDHRDVEMPWIETDEERLTIRDPFPQKRTLEIVPVFDWTKVDRAFVDVSYEDPEHDIVQEASFEFNSAVTSTQTFLVALKDPDRRTVGYRVTVIYKDGTVADIPESFTLQRRITLRDDMRGHKIVTIRPESGDFAGQKLRDIVVKAKYEDAERSLIFEDEFTLKSGTDRAHFEYDFAAGGLTKYRYQIVRRFTNGLSKTVDWKPSDEDEIIVPLK</sequence>
<dbReference type="EMBL" id="JACXJA010000035">
    <property type="protein sequence ID" value="MBD2864934.1"/>
    <property type="molecule type" value="Genomic_DNA"/>
</dbReference>
<dbReference type="RefSeq" id="WP_190930555.1">
    <property type="nucleotide sequence ID" value="NZ_JACXJA010000035.1"/>
</dbReference>
<dbReference type="Proteomes" id="UP000639396">
    <property type="component" value="Unassembled WGS sequence"/>
</dbReference>
<dbReference type="AlphaFoldDB" id="A0A927H2Y4"/>
<evidence type="ECO:0000313" key="2">
    <source>
        <dbReference type="Proteomes" id="UP000639396"/>
    </source>
</evidence>